<gene>
    <name evidence="1" type="ORF">J7W16_04895</name>
</gene>
<sequence>MGWTLILLVSAAVLLLILSFFKEKRSVAEREIEQFSISMMEEVQQLQRQIRTIELDSEILAQEVGLQSKSNDQRILLREILDLYKRGYSIEGIALETKQTENEIKLLLTPYMVTKSEGRQVANDS</sequence>
<dbReference type="Proteomes" id="UP000678228">
    <property type="component" value="Unassembled WGS sequence"/>
</dbReference>
<evidence type="ECO:0000313" key="1">
    <source>
        <dbReference type="EMBL" id="MBP3950461.1"/>
    </source>
</evidence>
<organism evidence="1 2">
    <name type="scientific">Halalkalibacter suaedae</name>
    <dbReference type="NCBI Taxonomy" id="2822140"/>
    <lineage>
        <taxon>Bacteria</taxon>
        <taxon>Bacillati</taxon>
        <taxon>Bacillota</taxon>
        <taxon>Bacilli</taxon>
        <taxon>Bacillales</taxon>
        <taxon>Bacillaceae</taxon>
        <taxon>Halalkalibacter</taxon>
    </lineage>
</organism>
<keyword evidence="2" id="KW-1185">Reference proteome</keyword>
<accession>A0A940WQG1</accession>
<reference evidence="1" key="1">
    <citation type="submission" date="2021-03" db="EMBL/GenBank/DDBJ databases">
        <title>Bacillus suaedae sp. nov., isolated from Suaeda aralocaspica.</title>
        <authorList>
            <person name="Lei R.F.R."/>
        </authorList>
    </citation>
    <scope>NUCLEOTIDE SEQUENCE</scope>
    <source>
        <strain evidence="1">YZJH907-2</strain>
    </source>
</reference>
<proteinExistence type="predicted"/>
<name>A0A940WQG1_9BACI</name>
<dbReference type="EMBL" id="JAGKSQ010000002">
    <property type="protein sequence ID" value="MBP3950461.1"/>
    <property type="molecule type" value="Genomic_DNA"/>
</dbReference>
<comment type="caution">
    <text evidence="1">The sequence shown here is derived from an EMBL/GenBank/DDBJ whole genome shotgun (WGS) entry which is preliminary data.</text>
</comment>
<protein>
    <submittedName>
        <fullName evidence="1">Uncharacterized protein</fullName>
    </submittedName>
</protein>
<dbReference type="AlphaFoldDB" id="A0A940WQG1"/>
<evidence type="ECO:0000313" key="2">
    <source>
        <dbReference type="Proteomes" id="UP000678228"/>
    </source>
</evidence>